<name>A0AAC9UU54_LATCU</name>
<keyword evidence="1" id="KW-0472">Membrane</keyword>
<sequence>MTKDKLITIAYVFAIVTILLSIFTFFNSTFTAVLPLLTTITIVLTVAIRHWGEPYTTKKFQPTAHIEIKFKYQSLSKMEWFLCVLCLIALILDIIELFL</sequence>
<accession>A0AAC9UU54</accession>
<feature type="transmembrane region" description="Helical" evidence="1">
    <location>
        <begin position="80"/>
        <end position="98"/>
    </location>
</feature>
<dbReference type="EMBL" id="CP022474">
    <property type="protein sequence ID" value="ASN60890.1"/>
    <property type="molecule type" value="Genomic_DNA"/>
</dbReference>
<gene>
    <name evidence="2" type="ORF">CG419_09795</name>
</gene>
<evidence type="ECO:0000256" key="1">
    <source>
        <dbReference type="SAM" id="Phobius"/>
    </source>
</evidence>
<feature type="transmembrane region" description="Helical" evidence="1">
    <location>
        <begin position="32"/>
        <end position="51"/>
    </location>
</feature>
<keyword evidence="1" id="KW-1133">Transmembrane helix</keyword>
<dbReference type="Proteomes" id="UP000199749">
    <property type="component" value="Chromosome"/>
</dbReference>
<reference evidence="2 3" key="1">
    <citation type="submission" date="2017-07" db="EMBL/GenBank/DDBJ databases">
        <title>Lactobacillus curvatus MRS6 whole genome.</title>
        <authorList>
            <person name="Jans C."/>
            <person name="Lagler S."/>
            <person name="Lacroix C."/>
            <person name="Meile L."/>
            <person name="Stevens M.J.A."/>
        </authorList>
    </citation>
    <scope>NUCLEOTIDE SEQUENCE [LARGE SCALE GENOMIC DNA]</scope>
    <source>
        <strain evidence="2 3">MRS6</strain>
    </source>
</reference>
<protein>
    <submittedName>
        <fullName evidence="2">Uncharacterized protein</fullName>
    </submittedName>
</protein>
<keyword evidence="1" id="KW-0812">Transmembrane</keyword>
<proteinExistence type="predicted"/>
<evidence type="ECO:0000313" key="2">
    <source>
        <dbReference type="EMBL" id="ASN60890.1"/>
    </source>
</evidence>
<feature type="transmembrane region" description="Helical" evidence="1">
    <location>
        <begin position="7"/>
        <end position="26"/>
    </location>
</feature>
<dbReference type="AlphaFoldDB" id="A0AAC9UU54"/>
<evidence type="ECO:0000313" key="3">
    <source>
        <dbReference type="Proteomes" id="UP000199749"/>
    </source>
</evidence>
<dbReference type="RefSeq" id="WP_089557223.1">
    <property type="nucleotide sequence ID" value="NZ_CP022474.1"/>
</dbReference>
<organism evidence="2 3">
    <name type="scientific">Latilactobacillus curvatus</name>
    <name type="common">Lactobacillus curvatus</name>
    <dbReference type="NCBI Taxonomy" id="28038"/>
    <lineage>
        <taxon>Bacteria</taxon>
        <taxon>Bacillati</taxon>
        <taxon>Bacillota</taxon>
        <taxon>Bacilli</taxon>
        <taxon>Lactobacillales</taxon>
        <taxon>Lactobacillaceae</taxon>
        <taxon>Latilactobacillus</taxon>
    </lineage>
</organism>